<dbReference type="Proteomes" id="UP000778797">
    <property type="component" value="Unassembled WGS sequence"/>
</dbReference>
<dbReference type="RefSeq" id="WP_227477397.1">
    <property type="nucleotide sequence ID" value="NZ_JAFMPT010000012.1"/>
</dbReference>
<protein>
    <submittedName>
        <fullName evidence="1">WbqC family protein</fullName>
    </submittedName>
</protein>
<proteinExistence type="predicted"/>
<accession>A0ABS8ENY4</accession>
<dbReference type="InterPro" id="IPR014985">
    <property type="entry name" value="WbqC"/>
</dbReference>
<evidence type="ECO:0000313" key="2">
    <source>
        <dbReference type="Proteomes" id="UP000778797"/>
    </source>
</evidence>
<sequence>MKIAIMQPYLFPYIGYFQLINAVDTFVFYDDVNFIKKGFINRNNLLINNEKQRFTIPCKAVSQNKKINEIEIDRSSNALKKLEESIVVNYKKAPFFDAVMPVLNDFFKEALAYASIAQMAMHSVQLVAGYLELSTQFEISSKRYADTAHLKKADRLIAMSSDAQAKTYINAIGGQELYTKAQFNAQSLELLFLQSNAINYSQFNTKFVPWLSIVDVMMFNDKETILKFLNSYTLV</sequence>
<comment type="caution">
    <text evidence="1">The sequence shown here is derived from an EMBL/GenBank/DDBJ whole genome shotgun (WGS) entry which is preliminary data.</text>
</comment>
<organism evidence="1 2">
    <name type="scientific">Winogradskyella immobilis</name>
    <dbReference type="NCBI Taxonomy" id="2816852"/>
    <lineage>
        <taxon>Bacteria</taxon>
        <taxon>Pseudomonadati</taxon>
        <taxon>Bacteroidota</taxon>
        <taxon>Flavobacteriia</taxon>
        <taxon>Flavobacteriales</taxon>
        <taxon>Flavobacteriaceae</taxon>
        <taxon>Winogradskyella</taxon>
    </lineage>
</organism>
<reference evidence="1" key="1">
    <citation type="submission" date="2021-03" db="EMBL/GenBank/DDBJ databases">
        <authorList>
            <person name="Ping X."/>
        </authorList>
    </citation>
    <scope>NUCLEOTIDE SEQUENCE</scope>
    <source>
        <strain evidence="1">E313</strain>
    </source>
</reference>
<dbReference type="EMBL" id="JAFMPT010000012">
    <property type="protein sequence ID" value="MCC1484908.1"/>
    <property type="molecule type" value="Genomic_DNA"/>
</dbReference>
<reference evidence="1" key="2">
    <citation type="submission" date="2021-10" db="EMBL/GenBank/DDBJ databases">
        <title>Genome of Winogradskyella sp. E313.</title>
        <authorList>
            <person name="Zhou Y."/>
        </authorList>
    </citation>
    <scope>NUCLEOTIDE SEQUENCE</scope>
    <source>
        <strain evidence="1">E313</strain>
    </source>
</reference>
<evidence type="ECO:0000313" key="1">
    <source>
        <dbReference type="EMBL" id="MCC1484908.1"/>
    </source>
</evidence>
<name>A0ABS8ENY4_9FLAO</name>
<gene>
    <name evidence="1" type="ORF">J1C55_09925</name>
</gene>
<keyword evidence="2" id="KW-1185">Reference proteome</keyword>
<dbReference type="Pfam" id="PF08889">
    <property type="entry name" value="WbqC"/>
    <property type="match status" value="1"/>
</dbReference>